<dbReference type="Gramene" id="Pp3c23_14780V3.1">
    <property type="protein sequence ID" value="PAC:32950684.CDS.1"/>
    <property type="gene ID" value="Pp3c23_14780"/>
</dbReference>
<dbReference type="AlphaFoldDB" id="A0A2K1IJD4"/>
<dbReference type="PaxDb" id="3218-PP1S156_44V6.1"/>
<dbReference type="Gramene" id="Pp3c23_14780V3.2">
    <property type="protein sequence ID" value="PAC:32950685.CDS.1"/>
    <property type="gene ID" value="Pp3c23_14780"/>
</dbReference>
<protein>
    <submittedName>
        <fullName evidence="1 2">Uncharacterized protein</fullName>
    </submittedName>
</protein>
<dbReference type="STRING" id="3218.A0A2K1IJD4"/>
<dbReference type="EMBL" id="ABEU02000023">
    <property type="protein sequence ID" value="PNR29391.1"/>
    <property type="molecule type" value="Genomic_DNA"/>
</dbReference>
<dbReference type="EnsemblPlants" id="Pp3c23_14780V3.2">
    <property type="protein sequence ID" value="PAC:32950685.CDS.1"/>
    <property type="gene ID" value="Pp3c23_14780"/>
</dbReference>
<evidence type="ECO:0000313" key="3">
    <source>
        <dbReference type="Proteomes" id="UP000006727"/>
    </source>
</evidence>
<evidence type="ECO:0000313" key="2">
    <source>
        <dbReference type="EnsemblPlants" id="PAC:32950684.CDS.1"/>
    </source>
</evidence>
<evidence type="ECO:0000313" key="1">
    <source>
        <dbReference type="EMBL" id="PNR29391.1"/>
    </source>
</evidence>
<sequence>MAAMAATARISSAGAALDVVAHSRVDKGATSSGVQVFVKNVSAFVGQGVKVAANRSWERREPQRRSVILVTRASESPHGQDPDWSDDDYIVLGLAHCFRKDENGKLKDVFVVEPVTAGTLECMENGGVTCYKCVTATNLGVALQEKVELLPAEMQGGVFGDEFDFRAKCASRTWKRDHPQNNLLHIVPRDGVKSDYNFSIEDKRVLNAEVVVNDSDNIKQDMSIDVYGREKEEEMKNEINQLYSV</sequence>
<organism evidence="1">
    <name type="scientific">Physcomitrium patens</name>
    <name type="common">Spreading-leaved earth moss</name>
    <name type="synonym">Physcomitrella patens</name>
    <dbReference type="NCBI Taxonomy" id="3218"/>
    <lineage>
        <taxon>Eukaryota</taxon>
        <taxon>Viridiplantae</taxon>
        <taxon>Streptophyta</taxon>
        <taxon>Embryophyta</taxon>
        <taxon>Bryophyta</taxon>
        <taxon>Bryophytina</taxon>
        <taxon>Bryopsida</taxon>
        <taxon>Funariidae</taxon>
        <taxon>Funariales</taxon>
        <taxon>Funariaceae</taxon>
        <taxon>Physcomitrium</taxon>
    </lineage>
</organism>
<dbReference type="OMA" id="RTWKRDH"/>
<reference evidence="2" key="3">
    <citation type="submission" date="2020-12" db="UniProtKB">
        <authorList>
            <consortium name="EnsemblPlants"/>
        </authorList>
    </citation>
    <scope>IDENTIFICATION</scope>
</reference>
<dbReference type="EnsemblPlants" id="Pp3c23_14780V3.1">
    <property type="protein sequence ID" value="PAC:32950684.CDS.1"/>
    <property type="gene ID" value="Pp3c23_14780"/>
</dbReference>
<accession>A0A2K1IJD4</accession>
<gene>
    <name evidence="1" type="ORF">PHYPA_028084</name>
</gene>
<dbReference type="Proteomes" id="UP000006727">
    <property type="component" value="Chromosome 23"/>
</dbReference>
<proteinExistence type="predicted"/>
<reference evidence="1 3" key="1">
    <citation type="journal article" date="2008" name="Science">
        <title>The Physcomitrella genome reveals evolutionary insights into the conquest of land by plants.</title>
        <authorList>
            <person name="Rensing S."/>
            <person name="Lang D."/>
            <person name="Zimmer A."/>
            <person name="Terry A."/>
            <person name="Salamov A."/>
            <person name="Shapiro H."/>
            <person name="Nishiyama T."/>
            <person name="Perroud P.-F."/>
            <person name="Lindquist E."/>
            <person name="Kamisugi Y."/>
            <person name="Tanahashi T."/>
            <person name="Sakakibara K."/>
            <person name="Fujita T."/>
            <person name="Oishi K."/>
            <person name="Shin-I T."/>
            <person name="Kuroki Y."/>
            <person name="Toyoda A."/>
            <person name="Suzuki Y."/>
            <person name="Hashimoto A."/>
            <person name="Yamaguchi K."/>
            <person name="Sugano A."/>
            <person name="Kohara Y."/>
            <person name="Fujiyama A."/>
            <person name="Anterola A."/>
            <person name="Aoki S."/>
            <person name="Ashton N."/>
            <person name="Barbazuk W.B."/>
            <person name="Barker E."/>
            <person name="Bennetzen J."/>
            <person name="Bezanilla M."/>
            <person name="Blankenship R."/>
            <person name="Cho S.H."/>
            <person name="Dutcher S."/>
            <person name="Estelle M."/>
            <person name="Fawcett J.A."/>
            <person name="Gundlach H."/>
            <person name="Hanada K."/>
            <person name="Heyl A."/>
            <person name="Hicks K.A."/>
            <person name="Hugh J."/>
            <person name="Lohr M."/>
            <person name="Mayer K."/>
            <person name="Melkozernov A."/>
            <person name="Murata T."/>
            <person name="Nelson D."/>
            <person name="Pils B."/>
            <person name="Prigge M."/>
            <person name="Reiss B."/>
            <person name="Renner T."/>
            <person name="Rombauts S."/>
            <person name="Rushton P."/>
            <person name="Sanderfoot A."/>
            <person name="Schween G."/>
            <person name="Shiu S.-H."/>
            <person name="Stueber K."/>
            <person name="Theodoulou F.L."/>
            <person name="Tu H."/>
            <person name="Van de Peer Y."/>
            <person name="Verrier P.J."/>
            <person name="Waters E."/>
            <person name="Wood A."/>
            <person name="Yang L."/>
            <person name="Cove D."/>
            <person name="Cuming A."/>
            <person name="Hasebe M."/>
            <person name="Lucas S."/>
            <person name="Mishler D.B."/>
            <person name="Reski R."/>
            <person name="Grigoriev I."/>
            <person name="Quatrano R.S."/>
            <person name="Boore J.L."/>
        </authorList>
    </citation>
    <scope>NUCLEOTIDE SEQUENCE [LARGE SCALE GENOMIC DNA]</scope>
    <source>
        <strain evidence="2 3">cv. Gransden 2004</strain>
    </source>
</reference>
<keyword evidence="3" id="KW-1185">Reference proteome</keyword>
<dbReference type="InParanoid" id="A0A2K1IJD4"/>
<name>A0A2K1IJD4_PHYPA</name>
<reference evidence="1 3" key="2">
    <citation type="journal article" date="2018" name="Plant J.">
        <title>The Physcomitrella patens chromosome-scale assembly reveals moss genome structure and evolution.</title>
        <authorList>
            <person name="Lang D."/>
            <person name="Ullrich K.K."/>
            <person name="Murat F."/>
            <person name="Fuchs J."/>
            <person name="Jenkins J."/>
            <person name="Haas F.B."/>
            <person name="Piednoel M."/>
            <person name="Gundlach H."/>
            <person name="Van Bel M."/>
            <person name="Meyberg R."/>
            <person name="Vives C."/>
            <person name="Morata J."/>
            <person name="Symeonidi A."/>
            <person name="Hiss M."/>
            <person name="Muchero W."/>
            <person name="Kamisugi Y."/>
            <person name="Saleh O."/>
            <person name="Blanc G."/>
            <person name="Decker E.L."/>
            <person name="van Gessel N."/>
            <person name="Grimwood J."/>
            <person name="Hayes R.D."/>
            <person name="Graham S.W."/>
            <person name="Gunter L.E."/>
            <person name="McDaniel S.F."/>
            <person name="Hoernstein S.N.W."/>
            <person name="Larsson A."/>
            <person name="Li F.W."/>
            <person name="Perroud P.F."/>
            <person name="Phillips J."/>
            <person name="Ranjan P."/>
            <person name="Rokshar D.S."/>
            <person name="Rothfels C.J."/>
            <person name="Schneider L."/>
            <person name="Shu S."/>
            <person name="Stevenson D.W."/>
            <person name="Thummler F."/>
            <person name="Tillich M."/>
            <person name="Villarreal Aguilar J.C."/>
            <person name="Widiez T."/>
            <person name="Wong G.K."/>
            <person name="Wymore A."/>
            <person name="Zhang Y."/>
            <person name="Zimmer A.D."/>
            <person name="Quatrano R.S."/>
            <person name="Mayer K.F.X."/>
            <person name="Goodstein D."/>
            <person name="Casacuberta J.M."/>
            <person name="Vandepoele K."/>
            <person name="Reski R."/>
            <person name="Cuming A.C."/>
            <person name="Tuskan G.A."/>
            <person name="Maumus F."/>
            <person name="Salse J."/>
            <person name="Schmutz J."/>
            <person name="Rensing S.A."/>
        </authorList>
    </citation>
    <scope>NUCLEOTIDE SEQUENCE [LARGE SCALE GENOMIC DNA]</scope>
    <source>
        <strain evidence="2 3">cv. Gransden 2004</strain>
    </source>
</reference>